<comment type="caution">
    <text evidence="1">The sequence shown here is derived from an EMBL/GenBank/DDBJ whole genome shotgun (WGS) entry which is preliminary data.</text>
</comment>
<gene>
    <name evidence="1" type="ORF">GOODEAATRI_020624</name>
</gene>
<protein>
    <submittedName>
        <fullName evidence="1">Uncharacterized protein</fullName>
    </submittedName>
</protein>
<keyword evidence="2" id="KW-1185">Reference proteome</keyword>
<reference evidence="1 2" key="1">
    <citation type="submission" date="2021-06" db="EMBL/GenBank/DDBJ databases">
        <authorList>
            <person name="Palmer J.M."/>
        </authorList>
    </citation>
    <scope>NUCLEOTIDE SEQUENCE [LARGE SCALE GENOMIC DNA]</scope>
    <source>
        <strain evidence="1 2">GA_2019</strain>
        <tissue evidence="1">Muscle</tissue>
    </source>
</reference>
<sequence>MWAYLQTVLRWDRSSIINVGEKTLACVFIGLGPLDLRRTICPAALHTQQLSRPSERAALASCFVEAPERHCKLDPKLEVGKGIEASHTVSTWVCVDFNCGAYFLLLQGVLVSWRK</sequence>
<dbReference type="Proteomes" id="UP001476798">
    <property type="component" value="Unassembled WGS sequence"/>
</dbReference>
<evidence type="ECO:0000313" key="2">
    <source>
        <dbReference type="Proteomes" id="UP001476798"/>
    </source>
</evidence>
<dbReference type="EMBL" id="JAHRIO010051912">
    <property type="protein sequence ID" value="MEQ2175709.1"/>
    <property type="molecule type" value="Genomic_DNA"/>
</dbReference>
<proteinExistence type="predicted"/>
<accession>A0ABV0NY15</accession>
<evidence type="ECO:0000313" key="1">
    <source>
        <dbReference type="EMBL" id="MEQ2175709.1"/>
    </source>
</evidence>
<organism evidence="1 2">
    <name type="scientific">Goodea atripinnis</name>
    <dbReference type="NCBI Taxonomy" id="208336"/>
    <lineage>
        <taxon>Eukaryota</taxon>
        <taxon>Metazoa</taxon>
        <taxon>Chordata</taxon>
        <taxon>Craniata</taxon>
        <taxon>Vertebrata</taxon>
        <taxon>Euteleostomi</taxon>
        <taxon>Actinopterygii</taxon>
        <taxon>Neopterygii</taxon>
        <taxon>Teleostei</taxon>
        <taxon>Neoteleostei</taxon>
        <taxon>Acanthomorphata</taxon>
        <taxon>Ovalentaria</taxon>
        <taxon>Atherinomorphae</taxon>
        <taxon>Cyprinodontiformes</taxon>
        <taxon>Goodeidae</taxon>
        <taxon>Goodea</taxon>
    </lineage>
</organism>
<name>A0ABV0NY15_9TELE</name>